<evidence type="ECO:0000256" key="1">
    <source>
        <dbReference type="ARBA" id="ARBA00022729"/>
    </source>
</evidence>
<evidence type="ECO:0000313" key="5">
    <source>
        <dbReference type="EnsemblMetazoa" id="BGLB035965-PA"/>
    </source>
</evidence>
<evidence type="ECO:0000259" key="4">
    <source>
        <dbReference type="PROSITE" id="PS51233"/>
    </source>
</evidence>
<keyword evidence="2" id="KW-1015">Disulfide bond</keyword>
<feature type="domain" description="Apple" evidence="3">
    <location>
        <begin position="1204"/>
        <end position="1280"/>
    </location>
</feature>
<dbReference type="PROSITE" id="PS51233">
    <property type="entry name" value="VWFD"/>
    <property type="match status" value="3"/>
</dbReference>
<accession>A0A2C9LWZ3</accession>
<dbReference type="KEGG" id="bgt:106060774"/>
<feature type="domain" description="Apple" evidence="3">
    <location>
        <begin position="1285"/>
        <end position="1367"/>
    </location>
</feature>
<dbReference type="GO" id="GO:0009986">
    <property type="term" value="C:cell surface"/>
    <property type="evidence" value="ECO:0007669"/>
    <property type="project" value="TreeGrafter"/>
</dbReference>
<dbReference type="EnsemblMetazoa" id="BGLB035965-RA">
    <property type="protein sequence ID" value="BGLB035965-PA"/>
    <property type="gene ID" value="BGLB035965"/>
</dbReference>
<dbReference type="SUPFAM" id="SSF57414">
    <property type="entry name" value="Hairpin loop containing domain-like"/>
    <property type="match status" value="3"/>
</dbReference>
<proteinExistence type="predicted"/>
<evidence type="ECO:0000313" key="6">
    <source>
        <dbReference type="Proteomes" id="UP000076420"/>
    </source>
</evidence>
<dbReference type="InterPro" id="IPR000742">
    <property type="entry name" value="EGF"/>
</dbReference>
<reference evidence="5" key="1">
    <citation type="submission" date="2020-05" db="UniProtKB">
        <authorList>
            <consortium name="EnsemblMetazoa"/>
        </authorList>
    </citation>
    <scope>IDENTIFICATION</scope>
    <source>
        <strain evidence="5">BB02</strain>
    </source>
</reference>
<protein>
    <recommendedName>
        <fullName evidence="7">VWFD domain-containing protein</fullName>
    </recommendedName>
</protein>
<dbReference type="SMART" id="SM00181">
    <property type="entry name" value="EGF"/>
    <property type="match status" value="3"/>
</dbReference>
<dbReference type="InterPro" id="IPR058727">
    <property type="entry name" value="Helical_Vwde"/>
</dbReference>
<dbReference type="Pfam" id="PF00024">
    <property type="entry name" value="PAN_1"/>
    <property type="match status" value="3"/>
</dbReference>
<dbReference type="Gene3D" id="3.50.4.10">
    <property type="entry name" value="Hepatocyte Growth Factor"/>
    <property type="match status" value="3"/>
</dbReference>
<dbReference type="PANTHER" id="PTHR14949:SF56">
    <property type="entry name" value="EGF-LIKE-DOMAIN, MULTIPLE 7"/>
    <property type="match status" value="1"/>
</dbReference>
<dbReference type="InterPro" id="IPR050969">
    <property type="entry name" value="Dev_Signal_Modulators"/>
</dbReference>
<name>A0A2C9LWZ3_BIOGL</name>
<dbReference type="VEuPathDB" id="VectorBase:BGLAX_042639"/>
<feature type="domain" description="VWFD" evidence="4">
    <location>
        <begin position="2432"/>
        <end position="2595"/>
    </location>
</feature>
<dbReference type="GO" id="GO:0005576">
    <property type="term" value="C:extracellular region"/>
    <property type="evidence" value="ECO:0007669"/>
    <property type="project" value="TreeGrafter"/>
</dbReference>
<sequence length="2595" mass="287880">MHSGLRGYSQTLVQVFVERCEASYGQTAVPESVLNVMCANSCSHQGLCIEGSCDCSPGLTGTDCSISSSIAPTLFRLDRELCNSLLEECQHMQTVNVFGGFFSTEVKCLYQKIEVNENGYNNSGDVLSAPSTVYISSSQISCTLPSPGDYLISINNSRGQISNSLIFITYNPVCMQCYSNGNCSLKASTCYISGQCFNHLDLNPDNLTLFCNATKNVLQWSKSTDSCLGSTSKWTRSSNSTLAFLYTLIDVGKDEISCRNSCLANSDLPCRSYDYNFANKECRLFKYSSKLYPDYLLSMNEFVHEDLYCSNDFCQGQEINWSSESDISSGNILKVINDTWTLSACHALCLTDVKCSGVNFLNLRGICITVTQNVTLSKLAPGWVHEVHQCLNESSSIQKNLVTSPLVTASFVGPNNDTFNCNFQSLPDPLLKYNVIWAINGLWSYEDSVTLAKNISNKLQYNDTVQCAVSVYKSGETETIRGPLIFSDIYRVEIEISNWKDLTLDEGAIGDTVKVKATAPPYVLCRHLGAGSESCQINIEISTTDTADSFCPNGSTIPQATINIRRNNNDISLCRIQLTNEDWQSIYTINVKATIDHIYDGDHVLTLNLTKAYMINGTTKSYQQLAAHVSILDKDTNALCSSVNDPHVITFDGKLMHNFMEGEFVFYRHTTLQYEIRTFYRACARRASCNCAVAARAGDDVIVIDKCGPFRNSTSRNFFPMTVKLFRNGALTPGFRILSQYEGREYQIIFPTGTILYVDRSAIKAYNYIDIWLKPSPGDIGSSTGLCGKYDGNSTNDLMFPNGTLYEGTSEQPIEYFKSWRVTSDSDTIYTGYCNSDESINKQITYCHCDKNGGQSCGHGYDLITCPYLETGQTDITDRLLTQALYPLKCFNMQSSYTLFPSFEYNPDTNLEVIDTSKSTASGTSDYIQSKKLCDFTLNTFYPVVTQCSQLSAVRLDLAISSCALDLYVSEDTSWYSASVQNILTQCQIEVERNTSLWEGSPKSPSATYTDLFCIANCGFSGTCVKGICQCKAGYNGSDCFVEQSTAPVAFYLSNGGQCDTRDESCDNVIVYNNNTVNSPKLLCRILKMMTNETGTYLGKDGLIEKPATFLSVNELSCPVSGPGTYQIQISNDGLLWSEALYYFAYDSLCYNCFVQNQTCFTKKSSCLIGDSCYDDGQYNPLSPRQYCNVSLSSSTWQESIDSCEGLNVLWLKEKGYIKNGTVITGSIDSCKQACLNTSGVGKDLCLSFDYNSTNQQCSLNSVDDDLYPDEKTYNYMWLCENRPCSTKNITWLSKPGFTIIDSSGITKNTSSIVECRNWCLKETNFLCRSIQLISDANQCTLSPLTSATAKEKLVRWPGFVFQEWSCGDGNFVLPVANPNVSISKNPSSADDNSYTLSCSFDIFETNDTQIAEVEFLIEDEVMEHLKLETVQNKSRYSVFMNNSKLVNLPYGTKLSCGIDLCIKSSCERTKGGFRRSQMLTLEIKVMSAPSLVVVEGKQGEVIQIKSSFPPAFMCNTANSTSDCSIVIKAAVDENNGDLLCPVSGSISQLMFSVGTDQSNNSVPCGVEINSKNWEKMVVITVVAKIDNVQDGNQTRQVNITGIVKAKNNQNLWISALQKLTITAVNQDTGAVCISMNDPYIVTFDGRYYEMFYEGEYVIYAHTELPYEVRSFYRRCNKKILGSCTCAVAVKSVDDVIVIDRCGASSTASTKQPINIKLYQKGDLTLGTSVRRIGGGFKYEISIPTGTVIEVDVQPEHLNVLIIPSAYDFNRTKGLCGAYNGDKDVQLLKSDNTLFIQTGNRPDPFSISWRVKPTESIYSGYCGSNLTTTISNTLCQCKASNSCNQNGDIYTCDKSNDPYSYYKGEDITMKLQKRALPPLCNRAIVFEYSASQNAGNLTLTATWPTPSNYTESFAKSYCAEMINRTGSVQCSNLLAQRYEISVSACVKDIQLSDDLFWAKSSLSVFTSLCRLEYLSNIKLWQNSTTINQDVINSFCFNSCSNNGNCSSGSCKCSPGFGLADCSLNITISPVITSLANNGLCDITTSRCDAIQLFGATFAYSDTLICKLQQIELLDNTTVTKSTPIYQQADYFSFNDITCVPPVASSYQVQVSNNNQSFSDVFIFTIYHPQCHRCSASGVCRLLEETCFIDNNCYAYGAENPVNNSLVCDNFQSINSWSHKEDYPYVKGKPQLSTRYNESTNEFLFQCEFFEHARDNVYYFIEWQHNNQTEVKRNVSEIGLNSTVVTLTSISISHFGFMSNVSCILTACFKDNCSRTLSPQKISNLFSVEIKIVPQEVFVIEGSGTAYIQVSSNVPPNLLCQGEDSSLCSVYASLTYIKSSNELLCPSSETTFIQQLSFPYDVRNKGDKFCSIQYLKWPGTLNIPVVATVDSFVDGDVKRSVEVSIRMEYNCTLESKISIGRQEVKIIDRDQPTLCGSVNDPHITTFDKMTYDVFKEGEFTLYKHATLPYEVHGFYRRCNERAACNCAVTVKSGNDVILIDKCGPKMSPPLIALDIKVFRNGDLTPNTRIIQQLEGRKYTILLPTGMQVKVIAGNKFLNVWLQASALDFNNSLGLCGNANGDAADDFLLSTEVSDIK</sequence>
<dbReference type="Pfam" id="PF00094">
    <property type="entry name" value="VWD"/>
    <property type="match status" value="3"/>
</dbReference>
<dbReference type="Pfam" id="PF26129">
    <property type="entry name" value="Vwde"/>
    <property type="match status" value="2"/>
</dbReference>
<evidence type="ECO:0008006" key="7">
    <source>
        <dbReference type="Google" id="ProtNLM"/>
    </source>
</evidence>
<dbReference type="PROSITE" id="PS01186">
    <property type="entry name" value="EGF_2"/>
    <property type="match status" value="1"/>
</dbReference>
<dbReference type="SMART" id="SM00216">
    <property type="entry name" value="VWD"/>
    <property type="match status" value="3"/>
</dbReference>
<dbReference type="InterPro" id="IPR003609">
    <property type="entry name" value="Pan_app"/>
</dbReference>
<dbReference type="STRING" id="6526.A0A2C9LWZ3"/>
<feature type="domain" description="Apple" evidence="3">
    <location>
        <begin position="227"/>
        <end position="309"/>
    </location>
</feature>
<feature type="domain" description="VWFD" evidence="4">
    <location>
        <begin position="638"/>
        <end position="835"/>
    </location>
</feature>
<gene>
    <name evidence="5" type="primary">106060774</name>
</gene>
<organism evidence="5 6">
    <name type="scientific">Biomphalaria glabrata</name>
    <name type="common">Bloodfluke planorb</name>
    <name type="synonym">Freshwater snail</name>
    <dbReference type="NCBI Taxonomy" id="6526"/>
    <lineage>
        <taxon>Eukaryota</taxon>
        <taxon>Metazoa</taxon>
        <taxon>Spiralia</taxon>
        <taxon>Lophotrochozoa</taxon>
        <taxon>Mollusca</taxon>
        <taxon>Gastropoda</taxon>
        <taxon>Heterobranchia</taxon>
        <taxon>Euthyneura</taxon>
        <taxon>Panpulmonata</taxon>
        <taxon>Hygrophila</taxon>
        <taxon>Lymnaeoidea</taxon>
        <taxon>Planorbidae</taxon>
        <taxon>Biomphalaria</taxon>
    </lineage>
</organism>
<keyword evidence="1" id="KW-0732">Signal</keyword>
<dbReference type="Proteomes" id="UP000076420">
    <property type="component" value="Unassembled WGS sequence"/>
</dbReference>
<evidence type="ECO:0000256" key="2">
    <source>
        <dbReference type="ARBA" id="ARBA00023157"/>
    </source>
</evidence>
<feature type="domain" description="VWFD" evidence="4">
    <location>
        <begin position="1631"/>
        <end position="1823"/>
    </location>
</feature>
<dbReference type="SMART" id="SM00473">
    <property type="entry name" value="PAN_AP"/>
    <property type="match status" value="3"/>
</dbReference>
<dbReference type="PANTHER" id="PTHR14949">
    <property type="entry name" value="EGF-LIKE-DOMAIN, MULTIPLE 7, 8"/>
    <property type="match status" value="1"/>
</dbReference>
<dbReference type="PROSITE" id="PS00022">
    <property type="entry name" value="EGF_1"/>
    <property type="match status" value="1"/>
</dbReference>
<dbReference type="GO" id="GO:0005102">
    <property type="term" value="F:signaling receptor binding"/>
    <property type="evidence" value="ECO:0007669"/>
    <property type="project" value="TreeGrafter"/>
</dbReference>
<dbReference type="VEuPathDB" id="VectorBase:BGLB035965"/>
<dbReference type="InterPro" id="IPR001846">
    <property type="entry name" value="VWF_type-D"/>
</dbReference>
<evidence type="ECO:0000259" key="3">
    <source>
        <dbReference type="PROSITE" id="PS50948"/>
    </source>
</evidence>
<dbReference type="PROSITE" id="PS50948">
    <property type="entry name" value="PAN"/>
    <property type="match status" value="3"/>
</dbReference>